<protein>
    <submittedName>
        <fullName evidence="2">D-threo-aldose 1-dehydrogenase</fullName>
    </submittedName>
</protein>
<dbReference type="Gene3D" id="3.20.20.100">
    <property type="entry name" value="NADP-dependent oxidoreductase domain"/>
    <property type="match status" value="1"/>
</dbReference>
<dbReference type="Proteomes" id="UP000266915">
    <property type="component" value="Unassembled WGS sequence"/>
</dbReference>
<reference evidence="2 3" key="1">
    <citation type="submission" date="2018-11" db="EMBL/GenBank/DDBJ databases">
        <title>Sequencing the genomes of 1000 actinobacteria strains.</title>
        <authorList>
            <person name="Klenk H.-P."/>
        </authorList>
    </citation>
    <scope>NUCLEOTIDE SEQUENCE [LARGE SCALE GENOMIC DNA]</scope>
    <source>
        <strain evidence="2 3">DSM 14012</strain>
    </source>
</reference>
<organism evidence="2 3">
    <name type="scientific">Plantibacter flavus</name>
    <dbReference type="NCBI Taxonomy" id="150123"/>
    <lineage>
        <taxon>Bacteria</taxon>
        <taxon>Bacillati</taxon>
        <taxon>Actinomycetota</taxon>
        <taxon>Actinomycetes</taxon>
        <taxon>Micrococcales</taxon>
        <taxon>Microbacteriaceae</taxon>
        <taxon>Plantibacter</taxon>
    </lineage>
</organism>
<feature type="domain" description="NADP-dependent oxidoreductase" evidence="1">
    <location>
        <begin position="8"/>
        <end position="310"/>
    </location>
</feature>
<comment type="caution">
    <text evidence="2">The sequence shown here is derived from an EMBL/GenBank/DDBJ whole genome shotgun (WGS) entry which is preliminary data.</text>
</comment>
<dbReference type="InterPro" id="IPR044477">
    <property type="entry name" value="FDH-like"/>
</dbReference>
<dbReference type="RefSeq" id="WP_085511962.1">
    <property type="nucleotide sequence ID" value="NZ_FXAP01000003.1"/>
</dbReference>
<evidence type="ECO:0000313" key="3">
    <source>
        <dbReference type="Proteomes" id="UP000266915"/>
    </source>
</evidence>
<dbReference type="CDD" id="cd19162">
    <property type="entry name" value="AKR_FDH"/>
    <property type="match status" value="1"/>
</dbReference>
<accession>A0A3N2BZ98</accession>
<dbReference type="InterPro" id="IPR020471">
    <property type="entry name" value="AKR"/>
</dbReference>
<dbReference type="InterPro" id="IPR023210">
    <property type="entry name" value="NADP_OxRdtase_dom"/>
</dbReference>
<dbReference type="GO" id="GO:0005829">
    <property type="term" value="C:cytosol"/>
    <property type="evidence" value="ECO:0007669"/>
    <property type="project" value="TreeGrafter"/>
</dbReference>
<dbReference type="InterPro" id="IPR036812">
    <property type="entry name" value="NAD(P)_OxRdtase_dom_sf"/>
</dbReference>
<keyword evidence="3" id="KW-1185">Reference proteome</keyword>
<dbReference type="GO" id="GO:0016491">
    <property type="term" value="F:oxidoreductase activity"/>
    <property type="evidence" value="ECO:0007669"/>
    <property type="project" value="InterPro"/>
</dbReference>
<proteinExistence type="predicted"/>
<gene>
    <name evidence="2" type="ORF">EDD42_0583</name>
</gene>
<dbReference type="Pfam" id="PF00248">
    <property type="entry name" value="Aldo_ket_red"/>
    <property type="match status" value="1"/>
</dbReference>
<evidence type="ECO:0000313" key="2">
    <source>
        <dbReference type="EMBL" id="ROR80542.1"/>
    </source>
</evidence>
<dbReference type="SUPFAM" id="SSF51430">
    <property type="entry name" value="NAD(P)-linked oxidoreductase"/>
    <property type="match status" value="1"/>
</dbReference>
<dbReference type="EMBL" id="RKHL01000001">
    <property type="protein sequence ID" value="ROR80542.1"/>
    <property type="molecule type" value="Genomic_DNA"/>
</dbReference>
<dbReference type="PANTHER" id="PTHR42686">
    <property type="entry name" value="GH17980P-RELATED"/>
    <property type="match status" value="1"/>
</dbReference>
<dbReference type="AlphaFoldDB" id="A0A3N2BZ98"/>
<evidence type="ECO:0000259" key="1">
    <source>
        <dbReference type="Pfam" id="PF00248"/>
    </source>
</evidence>
<sequence>MPDLLVPRLAYGAANLGNLYRELSDEEAWAILDAAWEHGVRFYDTAPHYGLGLSERRLGAFLRTKPRDEYVLSTKVGRLLVPNPAGEGALDTDNDFVVPATLRREWDASEAGVRRSLDESLERLGLDHVDVLYLHDPERNDPESGISEGIPALAALRDEGLVGAVGIGSMDVAALLAAVRTGLTDLIMIAGRYTLAEQPAGEEVLPACLEHGVGVVAASVFNSGLLARAVPDRDGRYEYGAVPPEVFDRAVDIAEICRRFEVELPAAALQFPLRHPAVRTVAVGASRPEQMIQNVERFEAPIPETFWTELRTRGLLG</sequence>
<dbReference type="PANTHER" id="PTHR42686:SF1">
    <property type="entry name" value="GH17980P-RELATED"/>
    <property type="match status" value="1"/>
</dbReference>
<name>A0A3N2BZ98_9MICO</name>